<evidence type="ECO:0000256" key="2">
    <source>
        <dbReference type="ARBA" id="ARBA00022692"/>
    </source>
</evidence>
<dbReference type="AlphaFoldDB" id="A0A9D4TWH3"/>
<dbReference type="Pfam" id="PF03124">
    <property type="entry name" value="EXS"/>
    <property type="match status" value="1"/>
</dbReference>
<dbReference type="PROSITE" id="PS51380">
    <property type="entry name" value="EXS"/>
    <property type="match status" value="1"/>
</dbReference>
<organism evidence="8 9">
    <name type="scientific">Chlorella vulgaris</name>
    <name type="common">Green alga</name>
    <dbReference type="NCBI Taxonomy" id="3077"/>
    <lineage>
        <taxon>Eukaryota</taxon>
        <taxon>Viridiplantae</taxon>
        <taxon>Chlorophyta</taxon>
        <taxon>core chlorophytes</taxon>
        <taxon>Trebouxiophyceae</taxon>
        <taxon>Chlorellales</taxon>
        <taxon>Chlorellaceae</taxon>
        <taxon>Chlorella clade</taxon>
        <taxon>Chlorella</taxon>
    </lineage>
</organism>
<keyword evidence="2 6" id="KW-0812">Transmembrane</keyword>
<dbReference type="EMBL" id="SIDB01000002">
    <property type="protein sequence ID" value="KAI3436190.1"/>
    <property type="molecule type" value="Genomic_DNA"/>
</dbReference>
<sequence length="540" mass="60012">MLLKASASSSILQNPAEHFTSLNSPSATVRARQPAGDGTHTGDQQHVSPANSTGVSLDVGSQPGSRGAGRTRSGGLGGGMSSPPVPAAAMLRRALWMSLQGLLVATTLAYLREMRKAGRDLYFLYYQPFLPMLSMLWLWAVAVRVFEQRRIRYEVCFSAEDQRFLLRSGQLFQVCNVLTAVILASGCSFLYLLTWGLRELAALQPPLLYTSLLVLLLFPGSLLFRASRLFFAGTLWRVFTPLRPVSWADFLLADVLTSLAKALSDTERAVCSMMTGPVLEPNQQACSDGSFIIPLGLCAPYAWRLVQCLRVYLDTGARPQLFNALKYSTAFPVILLSAVKSHVAPDMWRHTFKPLWLAAAFLNSAYSFFWDVERDWEISWFSQMGARRDVPAPVLRGHLLYRRPFYLYLMVSNLVLRLSWTYKLSPHLRDHHVVVFFIVLAEAFRRFQWLFVRIEVELRKIQGFRPDLGVLVPSVGYAAHAHSSEAPDSDVEQEDDSLQQGKGGASATRLVPIVPGHAVSAQHRGGLGKHGLLDADLTSL</sequence>
<feature type="region of interest" description="Disordered" evidence="5">
    <location>
        <begin position="483"/>
        <end position="505"/>
    </location>
</feature>
<evidence type="ECO:0000256" key="6">
    <source>
        <dbReference type="SAM" id="Phobius"/>
    </source>
</evidence>
<reference evidence="8" key="2">
    <citation type="submission" date="2020-11" db="EMBL/GenBank/DDBJ databases">
        <authorList>
            <person name="Cecchin M."/>
            <person name="Marcolungo L."/>
            <person name="Rossato M."/>
            <person name="Girolomoni L."/>
            <person name="Cosentino E."/>
            <person name="Cuine S."/>
            <person name="Li-Beisson Y."/>
            <person name="Delledonne M."/>
            <person name="Ballottari M."/>
        </authorList>
    </citation>
    <scope>NUCLEOTIDE SEQUENCE</scope>
    <source>
        <strain evidence="8">211/11P</strain>
        <tissue evidence="8">Whole cell</tissue>
    </source>
</reference>
<evidence type="ECO:0000313" key="8">
    <source>
        <dbReference type="EMBL" id="KAI3436190.1"/>
    </source>
</evidence>
<dbReference type="PANTHER" id="PTHR10783">
    <property type="entry name" value="XENOTROPIC AND POLYTROPIC RETROVIRUS RECEPTOR 1-RELATED"/>
    <property type="match status" value="1"/>
</dbReference>
<gene>
    <name evidence="8" type="ORF">D9Q98_002245</name>
</gene>
<name>A0A9D4TWH3_CHLVU</name>
<feature type="compositionally biased region" description="Acidic residues" evidence="5">
    <location>
        <begin position="487"/>
        <end position="497"/>
    </location>
</feature>
<dbReference type="GO" id="GO:0016020">
    <property type="term" value="C:membrane"/>
    <property type="evidence" value="ECO:0007669"/>
    <property type="project" value="UniProtKB-SubCell"/>
</dbReference>
<evidence type="ECO:0000259" key="7">
    <source>
        <dbReference type="PROSITE" id="PS51380"/>
    </source>
</evidence>
<evidence type="ECO:0000256" key="5">
    <source>
        <dbReference type="SAM" id="MobiDB-lite"/>
    </source>
</evidence>
<keyword evidence="4 6" id="KW-0472">Membrane</keyword>
<feature type="domain" description="EXS" evidence="7">
    <location>
        <begin position="284"/>
        <end position="487"/>
    </location>
</feature>
<feature type="transmembrane region" description="Helical" evidence="6">
    <location>
        <begin position="206"/>
        <end position="224"/>
    </location>
</feature>
<evidence type="ECO:0000313" key="9">
    <source>
        <dbReference type="Proteomes" id="UP001055712"/>
    </source>
</evidence>
<keyword evidence="9" id="KW-1185">Reference proteome</keyword>
<feature type="compositionally biased region" description="Polar residues" evidence="5">
    <location>
        <begin position="41"/>
        <end position="55"/>
    </location>
</feature>
<dbReference type="InterPro" id="IPR004342">
    <property type="entry name" value="EXS_C"/>
</dbReference>
<comment type="caution">
    <text evidence="8">The sequence shown here is derived from an EMBL/GenBank/DDBJ whole genome shotgun (WGS) entry which is preliminary data.</text>
</comment>
<evidence type="ECO:0000256" key="1">
    <source>
        <dbReference type="ARBA" id="ARBA00004141"/>
    </source>
</evidence>
<feature type="transmembrane region" description="Helical" evidence="6">
    <location>
        <begin position="123"/>
        <end position="143"/>
    </location>
</feature>
<dbReference type="OrthoDB" id="2159384at2759"/>
<keyword evidence="3 6" id="KW-1133">Transmembrane helix</keyword>
<dbReference type="GO" id="GO:0005737">
    <property type="term" value="C:cytoplasm"/>
    <property type="evidence" value="ECO:0007669"/>
    <property type="project" value="TreeGrafter"/>
</dbReference>
<evidence type="ECO:0000256" key="3">
    <source>
        <dbReference type="ARBA" id="ARBA00022989"/>
    </source>
</evidence>
<feature type="region of interest" description="Disordered" evidence="5">
    <location>
        <begin position="16"/>
        <end position="81"/>
    </location>
</feature>
<proteinExistence type="predicted"/>
<comment type="subcellular location">
    <subcellularLocation>
        <location evidence="1">Membrane</location>
        <topology evidence="1">Multi-pass membrane protein</topology>
    </subcellularLocation>
</comment>
<accession>A0A9D4TWH3</accession>
<dbReference type="Proteomes" id="UP001055712">
    <property type="component" value="Unassembled WGS sequence"/>
</dbReference>
<dbReference type="PANTHER" id="PTHR10783:SF46">
    <property type="entry name" value="PROTEIN ERD1 HOMOLOG 2"/>
    <property type="match status" value="1"/>
</dbReference>
<reference evidence="8" key="1">
    <citation type="journal article" date="2019" name="Plant J.">
        <title>Chlorella vulgaris genome assembly and annotation reveals the molecular basis for metabolic acclimation to high light conditions.</title>
        <authorList>
            <person name="Cecchin M."/>
            <person name="Marcolungo L."/>
            <person name="Rossato M."/>
            <person name="Girolomoni L."/>
            <person name="Cosentino E."/>
            <person name="Cuine S."/>
            <person name="Li-Beisson Y."/>
            <person name="Delledonne M."/>
            <person name="Ballottari M."/>
        </authorList>
    </citation>
    <scope>NUCLEOTIDE SEQUENCE</scope>
    <source>
        <strain evidence="8">211/11P</strain>
    </source>
</reference>
<evidence type="ECO:0000256" key="4">
    <source>
        <dbReference type="ARBA" id="ARBA00023136"/>
    </source>
</evidence>
<protein>
    <recommendedName>
        <fullName evidence="7">EXS domain-containing protein</fullName>
    </recommendedName>
</protein>
<feature type="transmembrane region" description="Helical" evidence="6">
    <location>
        <begin position="171"/>
        <end position="194"/>
    </location>
</feature>